<dbReference type="Gene3D" id="3.20.20.80">
    <property type="entry name" value="Glycosidases"/>
    <property type="match status" value="1"/>
</dbReference>
<dbReference type="InterPro" id="IPR002053">
    <property type="entry name" value="Glyco_hydro_25"/>
</dbReference>
<dbReference type="InterPro" id="IPR008964">
    <property type="entry name" value="Invasin/intimin_cell_adhesion"/>
</dbReference>
<dbReference type="PANTHER" id="PTHR34135">
    <property type="entry name" value="LYSOZYME"/>
    <property type="match status" value="1"/>
</dbReference>
<dbReference type="PROSITE" id="PS50853">
    <property type="entry name" value="FN3"/>
    <property type="match status" value="4"/>
</dbReference>
<accession>N2ADL3</accession>
<dbReference type="eggNOG" id="COG5492">
    <property type="taxonomic scope" value="Bacteria"/>
</dbReference>
<dbReference type="AlphaFoldDB" id="N2ADL3"/>
<dbReference type="SUPFAM" id="SSF51445">
    <property type="entry name" value="(Trans)glycosidases"/>
    <property type="match status" value="1"/>
</dbReference>
<comment type="similarity">
    <text evidence="1">Belongs to the glycosyl hydrolase 25 family.</text>
</comment>
<evidence type="ECO:0000313" key="3">
    <source>
        <dbReference type="EMBL" id="EMZ24548.1"/>
    </source>
</evidence>
<dbReference type="STRING" id="1235802.C823_03233"/>
<dbReference type="eggNOG" id="COG3757">
    <property type="taxonomic scope" value="Bacteria"/>
</dbReference>
<evidence type="ECO:0000259" key="2">
    <source>
        <dbReference type="PROSITE" id="PS50853"/>
    </source>
</evidence>
<feature type="domain" description="Fibronectin type-III" evidence="2">
    <location>
        <begin position="431"/>
        <end position="519"/>
    </location>
</feature>
<dbReference type="EMBL" id="AQFT01000096">
    <property type="protein sequence ID" value="EMZ24548.1"/>
    <property type="molecule type" value="Genomic_DNA"/>
</dbReference>
<feature type="domain" description="Fibronectin type-III" evidence="2">
    <location>
        <begin position="239"/>
        <end position="334"/>
    </location>
</feature>
<dbReference type="PANTHER" id="PTHR34135:SF2">
    <property type="entry name" value="LYSOZYME"/>
    <property type="match status" value="1"/>
</dbReference>
<dbReference type="GO" id="GO:0003796">
    <property type="term" value="F:lysozyme activity"/>
    <property type="evidence" value="ECO:0007669"/>
    <property type="project" value="InterPro"/>
</dbReference>
<dbReference type="GO" id="GO:0016998">
    <property type="term" value="P:cell wall macromolecule catabolic process"/>
    <property type="evidence" value="ECO:0007669"/>
    <property type="project" value="InterPro"/>
</dbReference>
<evidence type="ECO:0000313" key="4">
    <source>
        <dbReference type="Proteomes" id="UP000012589"/>
    </source>
</evidence>
<dbReference type="InterPro" id="IPR017853">
    <property type="entry name" value="GH"/>
</dbReference>
<dbReference type="OrthoDB" id="9816557at2"/>
<dbReference type="PATRIC" id="fig|1235802.3.peg.3420"/>
<feature type="domain" description="Fibronectin type-III" evidence="2">
    <location>
        <begin position="335"/>
        <end position="430"/>
    </location>
</feature>
<reference evidence="3 4" key="1">
    <citation type="journal article" date="2014" name="Genome Announc.">
        <title>Draft genome sequences of the altered schaedler flora, a defined bacterial community from gnotobiotic mice.</title>
        <authorList>
            <person name="Wannemuehler M.J."/>
            <person name="Overstreet A.M."/>
            <person name="Ward D.V."/>
            <person name="Phillips G.J."/>
        </authorList>
    </citation>
    <scope>NUCLEOTIDE SEQUENCE [LARGE SCALE GENOMIC DNA]</scope>
    <source>
        <strain evidence="3 4">ASF492</strain>
    </source>
</reference>
<comment type="caution">
    <text evidence="3">The sequence shown here is derived from an EMBL/GenBank/DDBJ whole genome shotgun (WGS) entry which is preliminary data.</text>
</comment>
<dbReference type="SMART" id="SM00060">
    <property type="entry name" value="FN3"/>
    <property type="match status" value="5"/>
</dbReference>
<dbReference type="Gene3D" id="2.60.40.10">
    <property type="entry name" value="Immunoglobulins"/>
    <property type="match status" value="5"/>
</dbReference>
<dbReference type="GO" id="GO:0009253">
    <property type="term" value="P:peptidoglycan catabolic process"/>
    <property type="evidence" value="ECO:0007669"/>
    <property type="project" value="InterPro"/>
</dbReference>
<dbReference type="CDD" id="cd00063">
    <property type="entry name" value="FN3"/>
    <property type="match status" value="2"/>
</dbReference>
<dbReference type="Gene3D" id="2.60.40.1080">
    <property type="match status" value="1"/>
</dbReference>
<evidence type="ECO:0000256" key="1">
    <source>
        <dbReference type="ARBA" id="ARBA00010646"/>
    </source>
</evidence>
<organism evidence="3 4">
    <name type="scientific">Eubacterium plexicaudatum ASF492</name>
    <dbReference type="NCBI Taxonomy" id="1235802"/>
    <lineage>
        <taxon>Bacteria</taxon>
        <taxon>Bacillati</taxon>
        <taxon>Bacillota</taxon>
        <taxon>Clostridia</taxon>
        <taxon>Eubacteriales</taxon>
        <taxon>Eubacteriaceae</taxon>
        <taxon>Eubacterium</taxon>
    </lineage>
</organism>
<dbReference type="HOGENOM" id="CLU_351885_0_0_9"/>
<gene>
    <name evidence="3" type="ORF">C823_03233</name>
</gene>
<dbReference type="Pfam" id="PF00041">
    <property type="entry name" value="fn3"/>
    <property type="match status" value="1"/>
</dbReference>
<dbReference type="InterPro" id="IPR036116">
    <property type="entry name" value="FN3_sf"/>
</dbReference>
<dbReference type="GO" id="GO:0016052">
    <property type="term" value="P:carbohydrate catabolic process"/>
    <property type="evidence" value="ECO:0007669"/>
    <property type="project" value="TreeGrafter"/>
</dbReference>
<dbReference type="Proteomes" id="UP000012589">
    <property type="component" value="Unassembled WGS sequence"/>
</dbReference>
<proteinExistence type="inferred from homology"/>
<name>N2ADL3_9FIRM</name>
<feature type="domain" description="Fibronectin type-III" evidence="2">
    <location>
        <begin position="59"/>
        <end position="149"/>
    </location>
</feature>
<dbReference type="InterPro" id="IPR003343">
    <property type="entry name" value="Big_2"/>
</dbReference>
<dbReference type="InterPro" id="IPR013783">
    <property type="entry name" value="Ig-like_fold"/>
</dbReference>
<dbReference type="Pfam" id="PF02368">
    <property type="entry name" value="Big_2"/>
    <property type="match status" value="1"/>
</dbReference>
<dbReference type="PROSITE" id="PS51904">
    <property type="entry name" value="GLYCOSYL_HYDROL_F25_2"/>
    <property type="match status" value="1"/>
</dbReference>
<dbReference type="SMART" id="SM00635">
    <property type="entry name" value="BID_2"/>
    <property type="match status" value="1"/>
</dbReference>
<sequence>MSGKINKLCAAAAICIGMFIGGAHRIPAAEIPHGDDIRSVKEVTDTARTGQENTAVPAAPEKVAQEKVTYNSVTLNWSSVEGAFGYQISYVQKDGADTVAGTTTADVLSYKCKGLTTGTQYEFRVCALDENGRAGECASVEATPYLNKTKFTSVSTPQLKKAVLEWKKVAGAMKYELYRKTAAQESYELLAVTADTAYTDETVTAGESYSYQVRAIRDENGVTVQAKFSEPAAVGLSSAAMQFESCEAVNYSSVKLTWRQDPTAAGYYIYRSVKENGTYRKIKTITDRAVLNYTDSKIVPGKKFFYKICTYTKKGQTVTAGEQSQAVRVQTQADGPQLVAVRTNVSNRSLSLEWKKAANTSGYRIYRSVYPDKGFAKIKDINGGTFVGYEDRSVIPGGTYYYRIKGIYVNGSYKGLSSPSQSLEGTLTPCAPIGLVMEQTAADTLQVSWNLSIGATGYRLYRSDAAGKDFKCIAQGLTETTYTDSGLRDGQTYSYRVSAVGPAGEGLKCHAVSYTVGGVSLNTRTLKLCVGATKPLKASTFLEGDVEWSCSNTDIAQVDEEGNVTGIAYGTVRVTAAVDGQSASATVSVTPGNKNGIDVSRWQEDIDWRRVKESGVEFAFLRISNHNLADYTFETKYQNAFSVGMPMGVYCYSRAKTVAEAQEEARVVLEILDGRKLDYPIAFDLEDAVHKASTMKKETLHQMIDAFKQVVEDAGYRFVLYSYVTFLNTYLDRTKLDGIDLWVARYRNLSLGTGYTGTGNIKYWQYNSGQYNGSNAQVDGITKETGELVSVDVNIEYEN</sequence>
<dbReference type="SUPFAM" id="SSF49373">
    <property type="entry name" value="Invasin/intimin cell-adhesion fragments"/>
    <property type="match status" value="1"/>
</dbReference>
<dbReference type="InterPro" id="IPR003961">
    <property type="entry name" value="FN3_dom"/>
</dbReference>
<dbReference type="Pfam" id="PF01183">
    <property type="entry name" value="Glyco_hydro_25"/>
    <property type="match status" value="1"/>
</dbReference>
<dbReference type="SUPFAM" id="SSF49265">
    <property type="entry name" value="Fibronectin type III"/>
    <property type="match status" value="3"/>
</dbReference>
<keyword evidence="4" id="KW-1185">Reference proteome</keyword>
<protein>
    <recommendedName>
        <fullName evidence="2">Fibronectin type-III domain-containing protein</fullName>
    </recommendedName>
</protein>